<feature type="region of interest" description="Disordered" evidence="1">
    <location>
        <begin position="1"/>
        <end position="25"/>
    </location>
</feature>
<comment type="caution">
    <text evidence="2">The sequence shown here is derived from an EMBL/GenBank/DDBJ whole genome shotgun (WGS) entry which is preliminary data.</text>
</comment>
<sequence length="314" mass="33667">MGGDLFSDDEPGTPQTTGTGLMGRGYPGVVQDASVVIKAPVGTTLESIPLPRPPAGEGALSSEEEETFEACKAGVDNLHKAFWIAGKALETMKTGNLHRDSGTPNFADYIWDNWEISESHAQRLMSEWRIGEALAAMGWRPRESQVRELTPVAKVSGDAAAVAVYDTLARAGTRVTSRALKDVVRQLPAVLSDSAAPDVVRAVREILEPPAPVLANDTTADSESSDVPEHQTPGPSDVTQRQSNDKKPDPTDSEEVRRLMQTLAHVTEAAKAISRPAVTRAINEHPEAAMLVVSEIETALGKIGRAIAVRRTPR</sequence>
<feature type="compositionally biased region" description="Polar residues" evidence="1">
    <location>
        <begin position="233"/>
        <end position="242"/>
    </location>
</feature>
<dbReference type="Proteomes" id="UP001589710">
    <property type="component" value="Unassembled WGS sequence"/>
</dbReference>
<feature type="compositionally biased region" description="Basic and acidic residues" evidence="1">
    <location>
        <begin position="243"/>
        <end position="255"/>
    </location>
</feature>
<proteinExistence type="predicted"/>
<dbReference type="RefSeq" id="WP_345515394.1">
    <property type="nucleotide sequence ID" value="NZ_BAAAXD010000031.1"/>
</dbReference>
<dbReference type="EMBL" id="JBHMCG010000129">
    <property type="protein sequence ID" value="MFB9576328.1"/>
    <property type="molecule type" value="Genomic_DNA"/>
</dbReference>
<accession>A0ABV5REL9</accession>
<evidence type="ECO:0000313" key="3">
    <source>
        <dbReference type="Proteomes" id="UP001589710"/>
    </source>
</evidence>
<reference evidence="2 3" key="1">
    <citation type="submission" date="2024-09" db="EMBL/GenBank/DDBJ databases">
        <authorList>
            <person name="Sun Q."/>
            <person name="Mori K."/>
        </authorList>
    </citation>
    <scope>NUCLEOTIDE SEQUENCE [LARGE SCALE GENOMIC DNA]</scope>
    <source>
        <strain evidence="2 3">JCM 3331</strain>
    </source>
</reference>
<organism evidence="2 3">
    <name type="scientific">Streptomyces yanii</name>
    <dbReference type="NCBI Taxonomy" id="78510"/>
    <lineage>
        <taxon>Bacteria</taxon>
        <taxon>Bacillati</taxon>
        <taxon>Actinomycetota</taxon>
        <taxon>Actinomycetes</taxon>
        <taxon>Kitasatosporales</taxon>
        <taxon>Streptomycetaceae</taxon>
        <taxon>Streptomyces</taxon>
    </lineage>
</organism>
<evidence type="ECO:0000313" key="2">
    <source>
        <dbReference type="EMBL" id="MFB9576328.1"/>
    </source>
</evidence>
<protein>
    <submittedName>
        <fullName evidence="2">Uncharacterized protein</fullName>
    </submittedName>
</protein>
<gene>
    <name evidence="2" type="ORF">ACFFTL_29600</name>
</gene>
<evidence type="ECO:0000256" key="1">
    <source>
        <dbReference type="SAM" id="MobiDB-lite"/>
    </source>
</evidence>
<feature type="region of interest" description="Disordered" evidence="1">
    <location>
        <begin position="211"/>
        <end position="255"/>
    </location>
</feature>
<name>A0ABV5REL9_9ACTN</name>
<keyword evidence="3" id="KW-1185">Reference proteome</keyword>
<feature type="compositionally biased region" description="Acidic residues" evidence="1">
    <location>
        <begin position="1"/>
        <end position="11"/>
    </location>
</feature>